<dbReference type="EMBL" id="JBHSZH010000005">
    <property type="protein sequence ID" value="MFC7082100.1"/>
    <property type="molecule type" value="Genomic_DNA"/>
</dbReference>
<keyword evidence="2" id="KW-1185">Reference proteome</keyword>
<dbReference type="Proteomes" id="UP001596407">
    <property type="component" value="Unassembled WGS sequence"/>
</dbReference>
<dbReference type="AlphaFoldDB" id="A0ABD5WQQ7"/>
<dbReference type="PROSITE" id="PS51318">
    <property type="entry name" value="TAT"/>
    <property type="match status" value="1"/>
</dbReference>
<dbReference type="InterPro" id="IPR006311">
    <property type="entry name" value="TAT_signal"/>
</dbReference>
<evidence type="ECO:0000313" key="1">
    <source>
        <dbReference type="EMBL" id="MFC7082100.1"/>
    </source>
</evidence>
<reference evidence="1 2" key="1">
    <citation type="journal article" date="2019" name="Int. J. Syst. Evol. Microbiol.">
        <title>The Global Catalogue of Microorganisms (GCM) 10K type strain sequencing project: providing services to taxonomists for standard genome sequencing and annotation.</title>
        <authorList>
            <consortium name="The Broad Institute Genomics Platform"/>
            <consortium name="The Broad Institute Genome Sequencing Center for Infectious Disease"/>
            <person name="Wu L."/>
            <person name="Ma J."/>
        </authorList>
    </citation>
    <scope>NUCLEOTIDE SEQUENCE [LARGE SCALE GENOMIC DNA]</scope>
    <source>
        <strain evidence="1 2">DT72</strain>
    </source>
</reference>
<name>A0ABD5WQQ7_9EURY</name>
<protein>
    <recommendedName>
        <fullName evidence="3">Twin-arginine translocation signal domain-containing protein</fullName>
    </recommendedName>
</protein>
<gene>
    <name evidence="1" type="ORF">ACFQJ6_20425</name>
</gene>
<dbReference type="RefSeq" id="WP_276279922.1">
    <property type="nucleotide sequence ID" value="NZ_CP119809.1"/>
</dbReference>
<comment type="caution">
    <text evidence="1">The sequence shown here is derived from an EMBL/GenBank/DDBJ whole genome shotgun (WGS) entry which is preliminary data.</text>
</comment>
<sequence>MSSDRGDTTRRRLLKSIGATGLAFGATGVSSAREVPTRELERASAAYDSPTRARWAAARHADSVLAELADRGVLDRGDATELDFEDASADPFYADGETVAHVTTETALDGATVELAVRPQTGRAYATVRTGDEVYTVESPAGSDDVSVQNCYYEHDCTSYACDGSGCVYLERQCCNYGDGYRCDDWSQDGCCSC</sequence>
<proteinExistence type="predicted"/>
<evidence type="ECO:0008006" key="3">
    <source>
        <dbReference type="Google" id="ProtNLM"/>
    </source>
</evidence>
<organism evidence="1 2">
    <name type="scientific">Halorussus caseinilyticus</name>
    <dbReference type="NCBI Taxonomy" id="3034025"/>
    <lineage>
        <taxon>Archaea</taxon>
        <taxon>Methanobacteriati</taxon>
        <taxon>Methanobacteriota</taxon>
        <taxon>Stenosarchaea group</taxon>
        <taxon>Halobacteria</taxon>
        <taxon>Halobacteriales</taxon>
        <taxon>Haladaptataceae</taxon>
        <taxon>Halorussus</taxon>
    </lineage>
</organism>
<dbReference type="GeneID" id="79304520"/>
<accession>A0ABD5WQQ7</accession>
<evidence type="ECO:0000313" key="2">
    <source>
        <dbReference type="Proteomes" id="UP001596407"/>
    </source>
</evidence>